<gene>
    <name evidence="1" type="ORF">DI616_18940</name>
</gene>
<organism evidence="1 2">
    <name type="scientific">Paracoccus denitrificans</name>
    <dbReference type="NCBI Taxonomy" id="266"/>
    <lineage>
        <taxon>Bacteria</taxon>
        <taxon>Pseudomonadati</taxon>
        <taxon>Pseudomonadota</taxon>
        <taxon>Alphaproteobacteria</taxon>
        <taxon>Rhodobacterales</taxon>
        <taxon>Paracoccaceae</taxon>
        <taxon>Paracoccus</taxon>
    </lineage>
</organism>
<reference evidence="1 2" key="1">
    <citation type="journal article" date="2017" name="Nat. Commun.">
        <title>In situ click chemistry generation of cyclooxygenase-2 inhibitors.</title>
        <authorList>
            <person name="Bhardwaj A."/>
            <person name="Kaur J."/>
            <person name="Wuest M."/>
            <person name="Wuest F."/>
        </authorList>
    </citation>
    <scope>NUCLEOTIDE SEQUENCE [LARGE SCALE GENOMIC DNA]</scope>
    <source>
        <strain evidence="1">S2_012_000_R3_94</strain>
    </source>
</reference>
<dbReference type="Proteomes" id="UP000315344">
    <property type="component" value="Unassembled WGS sequence"/>
</dbReference>
<accession>A0A533HZI1</accession>
<comment type="caution">
    <text evidence="1">The sequence shown here is derived from an EMBL/GenBank/DDBJ whole genome shotgun (WGS) entry which is preliminary data.</text>
</comment>
<evidence type="ECO:0000313" key="1">
    <source>
        <dbReference type="EMBL" id="TKW63895.1"/>
    </source>
</evidence>
<dbReference type="EMBL" id="VAFL01000027">
    <property type="protein sequence ID" value="TKW63895.1"/>
    <property type="molecule type" value="Genomic_DNA"/>
</dbReference>
<sequence>MAANTASTALRASAFVKPLAAARASASSALLASPQALYAEQRFSGHNVNIGVRQRREGTGRGF</sequence>
<proteinExistence type="predicted"/>
<protein>
    <submittedName>
        <fullName evidence="1">Uncharacterized protein</fullName>
    </submittedName>
</protein>
<dbReference type="AlphaFoldDB" id="A0A533HZI1"/>
<evidence type="ECO:0000313" key="2">
    <source>
        <dbReference type="Proteomes" id="UP000315344"/>
    </source>
</evidence>
<name>A0A533HZI1_PARDE</name>
<feature type="non-terminal residue" evidence="1">
    <location>
        <position position="63"/>
    </location>
</feature>